<evidence type="ECO:0000313" key="2">
    <source>
        <dbReference type="Proteomes" id="UP001620626"/>
    </source>
</evidence>
<proteinExistence type="predicted"/>
<protein>
    <submittedName>
        <fullName evidence="1">Uncharacterized protein</fullName>
    </submittedName>
</protein>
<evidence type="ECO:0000313" key="1">
    <source>
        <dbReference type="EMBL" id="KAL3077393.1"/>
    </source>
</evidence>
<dbReference type="EMBL" id="JBICBT010001231">
    <property type="protein sequence ID" value="KAL3077393.1"/>
    <property type="molecule type" value="Genomic_DNA"/>
</dbReference>
<dbReference type="AlphaFoldDB" id="A0ABD2IMF9"/>
<gene>
    <name evidence="1" type="ORF">niasHT_030424</name>
</gene>
<sequence length="295" mass="32555">MAGRILTFSDSITIVIANPNKFSRQHGAAQPDQAEETKSVVVAGQICFGLIIARAREKQLPSLEVSVVCNSKVEFGELPWDCFASLNLSMVAHGHGGKDEEWPTVHKHFSLADNEHKFKKVISLDCLYLAANHFVHNDLVTLHLAIEVDIFGFDRLQNTGQITLNGSVFVVNISLLAAHSQPLSGLFDQGIFALTFDWASGHDRLEKAFKWILALLHSPFYVNFHAITDEISFECIISLARQFEMNVVHFHLMKYLASDGCHFGVGVKQNIAKFAHHNALAAYFAGTSGAHGTNA</sequence>
<dbReference type="InterPro" id="IPR008974">
    <property type="entry name" value="TRAF-like"/>
</dbReference>
<reference evidence="1 2" key="1">
    <citation type="submission" date="2024-10" db="EMBL/GenBank/DDBJ databases">
        <authorList>
            <person name="Kim D."/>
        </authorList>
    </citation>
    <scope>NUCLEOTIDE SEQUENCE [LARGE SCALE GENOMIC DNA]</scope>
    <source>
        <strain evidence="1">BH-2024</strain>
    </source>
</reference>
<dbReference type="Proteomes" id="UP001620626">
    <property type="component" value="Unassembled WGS sequence"/>
</dbReference>
<accession>A0ABD2IMF9</accession>
<comment type="caution">
    <text evidence="1">The sequence shown here is derived from an EMBL/GenBank/DDBJ whole genome shotgun (WGS) entry which is preliminary data.</text>
</comment>
<keyword evidence="2" id="KW-1185">Reference proteome</keyword>
<name>A0ABD2IMF9_9BILA</name>
<organism evidence="1 2">
    <name type="scientific">Heterodera trifolii</name>
    <dbReference type="NCBI Taxonomy" id="157864"/>
    <lineage>
        <taxon>Eukaryota</taxon>
        <taxon>Metazoa</taxon>
        <taxon>Ecdysozoa</taxon>
        <taxon>Nematoda</taxon>
        <taxon>Chromadorea</taxon>
        <taxon>Rhabditida</taxon>
        <taxon>Tylenchina</taxon>
        <taxon>Tylenchomorpha</taxon>
        <taxon>Tylenchoidea</taxon>
        <taxon>Heteroderidae</taxon>
        <taxon>Heteroderinae</taxon>
        <taxon>Heterodera</taxon>
    </lineage>
</organism>
<dbReference type="Gene3D" id="2.60.210.10">
    <property type="entry name" value="Apoptosis, Tumor Necrosis Factor Receptor Associated Protein 2, Chain A"/>
    <property type="match status" value="1"/>
</dbReference>